<keyword evidence="3" id="KW-0201">Cytochrome c-type biogenesis</keyword>
<accession>A0A254THM8</accession>
<feature type="transmembrane region" description="Helical" evidence="6">
    <location>
        <begin position="129"/>
        <end position="158"/>
    </location>
</feature>
<dbReference type="InterPro" id="IPR002541">
    <property type="entry name" value="Cyt_c_assembly"/>
</dbReference>
<dbReference type="Pfam" id="PF01578">
    <property type="entry name" value="Cytochrom_C_asm"/>
    <property type="match status" value="1"/>
</dbReference>
<keyword evidence="9" id="KW-1185">Reference proteome</keyword>
<feature type="transmembrane region" description="Helical" evidence="6">
    <location>
        <begin position="215"/>
        <end position="232"/>
    </location>
</feature>
<comment type="subcellular location">
    <subcellularLocation>
        <location evidence="1">Membrane</location>
        <topology evidence="1">Multi-pass membrane protein</topology>
    </subcellularLocation>
</comment>
<protein>
    <recommendedName>
        <fullName evidence="7">Cytochrome c assembly protein domain-containing protein</fullName>
    </recommendedName>
</protein>
<dbReference type="PANTHER" id="PTHR30071:SF1">
    <property type="entry name" value="CYTOCHROME B_B6 PROTEIN-RELATED"/>
    <property type="match status" value="1"/>
</dbReference>
<dbReference type="RefSeq" id="WP_088707685.1">
    <property type="nucleotide sequence ID" value="NZ_LSTO01000001.1"/>
</dbReference>
<keyword evidence="5 6" id="KW-0472">Membrane</keyword>
<evidence type="ECO:0000259" key="7">
    <source>
        <dbReference type="Pfam" id="PF01578"/>
    </source>
</evidence>
<evidence type="ECO:0000256" key="3">
    <source>
        <dbReference type="ARBA" id="ARBA00022748"/>
    </source>
</evidence>
<proteinExistence type="predicted"/>
<dbReference type="InterPro" id="IPR045062">
    <property type="entry name" value="Cyt_c_biogenesis_CcsA/CcmC"/>
</dbReference>
<evidence type="ECO:0000256" key="4">
    <source>
        <dbReference type="ARBA" id="ARBA00022989"/>
    </source>
</evidence>
<feature type="transmembrane region" description="Helical" evidence="6">
    <location>
        <begin position="179"/>
        <end position="203"/>
    </location>
</feature>
<organism evidence="8 9">
    <name type="scientific">Noviherbaspirillum denitrificans</name>
    <dbReference type="NCBI Taxonomy" id="1968433"/>
    <lineage>
        <taxon>Bacteria</taxon>
        <taxon>Pseudomonadati</taxon>
        <taxon>Pseudomonadota</taxon>
        <taxon>Betaproteobacteria</taxon>
        <taxon>Burkholderiales</taxon>
        <taxon>Oxalobacteraceae</taxon>
        <taxon>Noviherbaspirillum</taxon>
    </lineage>
</organism>
<comment type="caution">
    <text evidence="8">The sequence shown here is derived from an EMBL/GenBank/DDBJ whole genome shotgun (WGS) entry which is preliminary data.</text>
</comment>
<evidence type="ECO:0000313" key="9">
    <source>
        <dbReference type="Proteomes" id="UP000197535"/>
    </source>
</evidence>
<name>A0A254THM8_9BURK</name>
<feature type="transmembrane region" description="Helical" evidence="6">
    <location>
        <begin position="38"/>
        <end position="58"/>
    </location>
</feature>
<dbReference type="OrthoDB" id="9814290at2"/>
<evidence type="ECO:0000256" key="5">
    <source>
        <dbReference type="ARBA" id="ARBA00023136"/>
    </source>
</evidence>
<evidence type="ECO:0000256" key="6">
    <source>
        <dbReference type="SAM" id="Phobius"/>
    </source>
</evidence>
<evidence type="ECO:0000256" key="2">
    <source>
        <dbReference type="ARBA" id="ARBA00022692"/>
    </source>
</evidence>
<dbReference type="EMBL" id="LSTO01000001">
    <property type="protein sequence ID" value="OWW20822.1"/>
    <property type="molecule type" value="Genomic_DNA"/>
</dbReference>
<feature type="transmembrane region" description="Helical" evidence="6">
    <location>
        <begin position="12"/>
        <end position="31"/>
    </location>
</feature>
<dbReference type="GO" id="GO:0005886">
    <property type="term" value="C:plasma membrane"/>
    <property type="evidence" value="ECO:0007669"/>
    <property type="project" value="TreeGrafter"/>
</dbReference>
<dbReference type="GO" id="GO:0020037">
    <property type="term" value="F:heme binding"/>
    <property type="evidence" value="ECO:0007669"/>
    <property type="project" value="InterPro"/>
</dbReference>
<keyword evidence="4 6" id="KW-1133">Transmembrane helix</keyword>
<dbReference type="Proteomes" id="UP000197535">
    <property type="component" value="Unassembled WGS sequence"/>
</dbReference>
<evidence type="ECO:0000256" key="1">
    <source>
        <dbReference type="ARBA" id="ARBA00004141"/>
    </source>
</evidence>
<dbReference type="GO" id="GO:0017004">
    <property type="term" value="P:cytochrome complex assembly"/>
    <property type="evidence" value="ECO:0007669"/>
    <property type="project" value="UniProtKB-KW"/>
</dbReference>
<dbReference type="AlphaFoldDB" id="A0A254THM8"/>
<evidence type="ECO:0000313" key="8">
    <source>
        <dbReference type="EMBL" id="OWW20822.1"/>
    </source>
</evidence>
<sequence>MDLLKVECLTHWIALIGYSIACVVAIFGVVFRKTPERSLFAILAASTALHTVALGIRWERLGHIPVVNDFEKLSANIWGLMVAVVIAYHLLPKMRAFVAFVMPVVIMLMAWMMLIPAAESSMPPTYDTIWLVIHIGFIKLFLGSAFVALGLAAVVLLRNAGIGQERLARMPQDMALDRTAYRCMALALIFDTLGVVAGAIWAQDAWGRYWSWDPLEVWSLVTWLTIGLMLHLRASFRTGPAVNAGMIVATWCIAFFTFFGIPFVTTNMHKGMV</sequence>
<feature type="transmembrane region" description="Helical" evidence="6">
    <location>
        <begin position="98"/>
        <end position="117"/>
    </location>
</feature>
<keyword evidence="2 6" id="KW-0812">Transmembrane</keyword>
<gene>
    <name evidence="8" type="ORF">AYR66_16445</name>
</gene>
<reference evidence="8 9" key="1">
    <citation type="submission" date="2016-02" db="EMBL/GenBank/DDBJ databases">
        <authorList>
            <person name="Wen L."/>
            <person name="He K."/>
            <person name="Yang H."/>
        </authorList>
    </citation>
    <scope>NUCLEOTIDE SEQUENCE [LARGE SCALE GENOMIC DNA]</scope>
    <source>
        <strain evidence="8 9">TSA40</strain>
    </source>
</reference>
<dbReference type="PANTHER" id="PTHR30071">
    <property type="entry name" value="HEME EXPORTER PROTEIN C"/>
    <property type="match status" value="1"/>
</dbReference>
<feature type="transmembrane region" description="Helical" evidence="6">
    <location>
        <begin position="73"/>
        <end position="91"/>
    </location>
</feature>
<feature type="domain" description="Cytochrome c assembly protein" evidence="7">
    <location>
        <begin position="80"/>
        <end position="265"/>
    </location>
</feature>
<feature type="transmembrane region" description="Helical" evidence="6">
    <location>
        <begin position="244"/>
        <end position="264"/>
    </location>
</feature>